<gene>
    <name evidence="2" type="ORF">PR048_008922</name>
</gene>
<dbReference type="EMBL" id="JARBHB010000003">
    <property type="protein sequence ID" value="KAJ8889423.1"/>
    <property type="molecule type" value="Genomic_DNA"/>
</dbReference>
<evidence type="ECO:0000313" key="3">
    <source>
        <dbReference type="Proteomes" id="UP001159363"/>
    </source>
</evidence>
<organism evidence="2 3">
    <name type="scientific">Dryococelus australis</name>
    <dbReference type="NCBI Taxonomy" id="614101"/>
    <lineage>
        <taxon>Eukaryota</taxon>
        <taxon>Metazoa</taxon>
        <taxon>Ecdysozoa</taxon>
        <taxon>Arthropoda</taxon>
        <taxon>Hexapoda</taxon>
        <taxon>Insecta</taxon>
        <taxon>Pterygota</taxon>
        <taxon>Neoptera</taxon>
        <taxon>Polyneoptera</taxon>
        <taxon>Phasmatodea</taxon>
        <taxon>Verophasmatodea</taxon>
        <taxon>Anareolatae</taxon>
        <taxon>Phasmatidae</taxon>
        <taxon>Eurycanthinae</taxon>
        <taxon>Dryococelus</taxon>
    </lineage>
</organism>
<accession>A0ABQ9HYG5</accession>
<keyword evidence="3" id="KW-1185">Reference proteome</keyword>
<feature type="region of interest" description="Disordered" evidence="1">
    <location>
        <begin position="29"/>
        <end position="50"/>
    </location>
</feature>
<protein>
    <submittedName>
        <fullName evidence="2">Uncharacterized protein</fullName>
    </submittedName>
</protein>
<comment type="caution">
    <text evidence="2">The sequence shown here is derived from an EMBL/GenBank/DDBJ whole genome shotgun (WGS) entry which is preliminary data.</text>
</comment>
<reference evidence="2 3" key="1">
    <citation type="submission" date="2023-02" db="EMBL/GenBank/DDBJ databases">
        <title>LHISI_Scaffold_Assembly.</title>
        <authorList>
            <person name="Stuart O.P."/>
            <person name="Cleave R."/>
            <person name="Magrath M.J.L."/>
            <person name="Mikheyev A.S."/>
        </authorList>
    </citation>
    <scope>NUCLEOTIDE SEQUENCE [LARGE SCALE GENOMIC DNA]</scope>
    <source>
        <strain evidence="2">Daus_M_001</strain>
        <tissue evidence="2">Leg muscle</tissue>
    </source>
</reference>
<feature type="compositionally biased region" description="Polar residues" evidence="1">
    <location>
        <begin position="29"/>
        <end position="42"/>
    </location>
</feature>
<dbReference type="Proteomes" id="UP001159363">
    <property type="component" value="Chromosome 3"/>
</dbReference>
<proteinExistence type="predicted"/>
<evidence type="ECO:0000313" key="2">
    <source>
        <dbReference type="EMBL" id="KAJ8889423.1"/>
    </source>
</evidence>
<name>A0ABQ9HYG5_9NEOP</name>
<sequence length="144" mass="16329">MEIVLLQLHNIMADFQTKEHPIGEKIFNTQHTNGTRSSTGISSERPLEHGNKDMCITAPQTRVIGTLHRFSLRPNRFQHVRHPHPGDAALRHSFCQWTLNRCGEIPNIMFTDDATSSLMELTTVTNNQVCVDENLHATVEAFLN</sequence>
<evidence type="ECO:0000256" key="1">
    <source>
        <dbReference type="SAM" id="MobiDB-lite"/>
    </source>
</evidence>